<dbReference type="AlphaFoldDB" id="A0A9X9M7G6"/>
<proteinExistence type="predicted"/>
<name>A0A9X9M7G6_GULGU</name>
<dbReference type="Proteomes" id="UP000269945">
    <property type="component" value="Unassembled WGS sequence"/>
</dbReference>
<feature type="transmembrane region" description="Helical" evidence="1">
    <location>
        <begin position="12"/>
        <end position="31"/>
    </location>
</feature>
<comment type="caution">
    <text evidence="2">The sequence shown here is derived from an EMBL/GenBank/DDBJ whole genome shotgun (WGS) entry which is preliminary data.</text>
</comment>
<feature type="non-terminal residue" evidence="2">
    <location>
        <position position="1"/>
    </location>
</feature>
<reference evidence="2 3" key="1">
    <citation type="submission" date="2018-10" db="EMBL/GenBank/DDBJ databases">
        <authorList>
            <person name="Ekblom R."/>
            <person name="Jareborg N."/>
        </authorList>
    </citation>
    <scope>NUCLEOTIDE SEQUENCE [LARGE SCALE GENOMIC DNA]</scope>
    <source>
        <tissue evidence="2">Muscle</tissue>
    </source>
</reference>
<dbReference type="EMBL" id="CYRY02043837">
    <property type="protein sequence ID" value="VCX38483.1"/>
    <property type="molecule type" value="Genomic_DNA"/>
</dbReference>
<evidence type="ECO:0000256" key="1">
    <source>
        <dbReference type="SAM" id="Phobius"/>
    </source>
</evidence>
<keyword evidence="1" id="KW-0472">Membrane</keyword>
<evidence type="ECO:0000313" key="3">
    <source>
        <dbReference type="Proteomes" id="UP000269945"/>
    </source>
</evidence>
<keyword evidence="1" id="KW-0812">Transmembrane</keyword>
<sequence length="73" mass="8299">EIFPLSFSNTTCLICFFLSSHSFCVVFAGLSPPTLPVNPTFFTGLFPRTFSCLILYFFPQRSHLPPWILILPL</sequence>
<protein>
    <submittedName>
        <fullName evidence="2">Uncharacterized protein</fullName>
    </submittedName>
</protein>
<gene>
    <name evidence="2" type="ORF">BN2614_LOCUS2</name>
</gene>
<keyword evidence="1" id="KW-1133">Transmembrane helix</keyword>
<accession>A0A9X9M7G6</accession>
<evidence type="ECO:0000313" key="2">
    <source>
        <dbReference type="EMBL" id="VCX38483.1"/>
    </source>
</evidence>
<keyword evidence="3" id="KW-1185">Reference proteome</keyword>
<organism evidence="2 3">
    <name type="scientific">Gulo gulo</name>
    <name type="common">Wolverine</name>
    <name type="synonym">Gluton</name>
    <dbReference type="NCBI Taxonomy" id="48420"/>
    <lineage>
        <taxon>Eukaryota</taxon>
        <taxon>Metazoa</taxon>
        <taxon>Chordata</taxon>
        <taxon>Craniata</taxon>
        <taxon>Vertebrata</taxon>
        <taxon>Euteleostomi</taxon>
        <taxon>Mammalia</taxon>
        <taxon>Eutheria</taxon>
        <taxon>Laurasiatheria</taxon>
        <taxon>Carnivora</taxon>
        <taxon>Caniformia</taxon>
        <taxon>Musteloidea</taxon>
        <taxon>Mustelidae</taxon>
        <taxon>Guloninae</taxon>
        <taxon>Gulo</taxon>
    </lineage>
</organism>